<gene>
    <name evidence="3" type="ORF">AMATHDRAFT_76561</name>
</gene>
<dbReference type="OrthoDB" id="10250354at2759"/>
<dbReference type="GO" id="GO:0051087">
    <property type="term" value="F:protein-folding chaperone binding"/>
    <property type="evidence" value="ECO:0007669"/>
    <property type="project" value="TreeGrafter"/>
</dbReference>
<dbReference type="AlphaFoldDB" id="A0A2A9NKI1"/>
<evidence type="ECO:0000256" key="1">
    <source>
        <dbReference type="ARBA" id="ARBA00023186"/>
    </source>
</evidence>
<evidence type="ECO:0000313" key="4">
    <source>
        <dbReference type="Proteomes" id="UP000242287"/>
    </source>
</evidence>
<dbReference type="SUPFAM" id="SSF49493">
    <property type="entry name" value="HSP40/DnaJ peptide-binding domain"/>
    <property type="match status" value="1"/>
</dbReference>
<dbReference type="InterPro" id="IPR002939">
    <property type="entry name" value="DnaJ_C"/>
</dbReference>
<dbReference type="GO" id="GO:0005829">
    <property type="term" value="C:cytosol"/>
    <property type="evidence" value="ECO:0007669"/>
    <property type="project" value="TreeGrafter"/>
</dbReference>
<dbReference type="GO" id="GO:0051082">
    <property type="term" value="F:unfolded protein binding"/>
    <property type="evidence" value="ECO:0007669"/>
    <property type="project" value="InterPro"/>
</dbReference>
<dbReference type="GO" id="GO:0006457">
    <property type="term" value="P:protein folding"/>
    <property type="evidence" value="ECO:0007669"/>
    <property type="project" value="InterPro"/>
</dbReference>
<dbReference type="Proteomes" id="UP000242287">
    <property type="component" value="Unassembled WGS sequence"/>
</dbReference>
<dbReference type="Gene3D" id="2.60.260.20">
    <property type="entry name" value="Urease metallochaperone UreE, N-terminal domain"/>
    <property type="match status" value="2"/>
</dbReference>
<accession>A0A2A9NKI1</accession>
<sequence length="137" mass="15349">MYFRITRKYQTGKTKGVVLDVDIPAGCHDGTKMVFRDAGHEMKDGTKQDIVFVIREVRHEKCGEDDLVMQVRLPWVERLKDEKAKVVVTGVDGKELVFEVDCRVGKGRERPKMSGVAVIEGAGMPLKGGERGTLFIK</sequence>
<evidence type="ECO:0000313" key="3">
    <source>
        <dbReference type="EMBL" id="PFH48767.1"/>
    </source>
</evidence>
<proteinExistence type="predicted"/>
<dbReference type="Pfam" id="PF01556">
    <property type="entry name" value="DnaJ_C"/>
    <property type="match status" value="1"/>
</dbReference>
<dbReference type="InterPro" id="IPR051339">
    <property type="entry name" value="DnaJ_subfamily_B"/>
</dbReference>
<dbReference type="PANTHER" id="PTHR24078:SF553">
    <property type="entry name" value="DNAJ HOMOLOG SUBFAMILY B MEMBER 5"/>
    <property type="match status" value="1"/>
</dbReference>
<evidence type="ECO:0000259" key="2">
    <source>
        <dbReference type="Pfam" id="PF01556"/>
    </source>
</evidence>
<reference evidence="3 4" key="1">
    <citation type="submission" date="2014-02" db="EMBL/GenBank/DDBJ databases">
        <title>Transposable element dynamics among asymbiotic and ectomycorrhizal Amanita fungi.</title>
        <authorList>
            <consortium name="DOE Joint Genome Institute"/>
            <person name="Hess J."/>
            <person name="Skrede I."/>
            <person name="Wolfe B."/>
            <person name="LaButti K."/>
            <person name="Ohm R.A."/>
            <person name="Grigoriev I.V."/>
            <person name="Pringle A."/>
        </authorList>
    </citation>
    <scope>NUCLEOTIDE SEQUENCE [LARGE SCALE GENOMIC DNA]</scope>
    <source>
        <strain evidence="3 4">SKay4041</strain>
    </source>
</reference>
<dbReference type="EMBL" id="KZ302051">
    <property type="protein sequence ID" value="PFH48767.1"/>
    <property type="molecule type" value="Genomic_DNA"/>
</dbReference>
<keyword evidence="1" id="KW-0143">Chaperone</keyword>
<organism evidence="3 4">
    <name type="scientific">Amanita thiersii Skay4041</name>
    <dbReference type="NCBI Taxonomy" id="703135"/>
    <lineage>
        <taxon>Eukaryota</taxon>
        <taxon>Fungi</taxon>
        <taxon>Dikarya</taxon>
        <taxon>Basidiomycota</taxon>
        <taxon>Agaricomycotina</taxon>
        <taxon>Agaricomycetes</taxon>
        <taxon>Agaricomycetidae</taxon>
        <taxon>Agaricales</taxon>
        <taxon>Pluteineae</taxon>
        <taxon>Amanitaceae</taxon>
        <taxon>Amanita</taxon>
    </lineage>
</organism>
<protein>
    <recommendedName>
        <fullName evidence="2">Chaperone DnaJ C-terminal domain-containing protein</fullName>
    </recommendedName>
</protein>
<name>A0A2A9NKI1_9AGAR</name>
<dbReference type="InterPro" id="IPR008971">
    <property type="entry name" value="HSP40/DnaJ_pept-bd"/>
</dbReference>
<dbReference type="STRING" id="703135.A0A2A9NKI1"/>
<feature type="domain" description="Chaperone DnaJ C-terminal" evidence="2">
    <location>
        <begin position="13"/>
        <end position="137"/>
    </location>
</feature>
<dbReference type="PANTHER" id="PTHR24078">
    <property type="entry name" value="DNAJ HOMOLOG SUBFAMILY C MEMBER"/>
    <property type="match status" value="1"/>
</dbReference>
<keyword evidence="4" id="KW-1185">Reference proteome</keyword>